<protein>
    <submittedName>
        <fullName evidence="1">Uncharacterized protein</fullName>
    </submittedName>
</protein>
<comment type="caution">
    <text evidence="1">The sequence shown here is derived from an EMBL/GenBank/DDBJ whole genome shotgun (WGS) entry which is preliminary data.</text>
</comment>
<gene>
    <name evidence="1" type="ORF">GCM10009839_46040</name>
</gene>
<keyword evidence="2" id="KW-1185">Reference proteome</keyword>
<sequence length="260" mass="28121">MERVTERWETIDAINEVRTAMEAALGWERPAVWGLLTPDGAVVRTNVRGAYLPGVVLADGVGHRGGSKAYPLSAEQISRAIARVEPAEACTDVEHPNIAALRLIGDSAVVAFVSEADYLADFEDAHLAALVADLRRGRQENADGTTTLWRPVGPDELSLLRDAGFQAWPPRLPEQPIFYPVLNEEYATTIARDWNTTASGTGSVTRFRVATATARRYPTQSAGGAAHLELWVPAEELDAFNAAIVGEIEVVAEYSADQPS</sequence>
<organism evidence="1 2">
    <name type="scientific">Catenulispora yoronensis</name>
    <dbReference type="NCBI Taxonomy" id="450799"/>
    <lineage>
        <taxon>Bacteria</taxon>
        <taxon>Bacillati</taxon>
        <taxon>Actinomycetota</taxon>
        <taxon>Actinomycetes</taxon>
        <taxon>Catenulisporales</taxon>
        <taxon>Catenulisporaceae</taxon>
        <taxon>Catenulispora</taxon>
    </lineage>
</organism>
<evidence type="ECO:0000313" key="1">
    <source>
        <dbReference type="EMBL" id="GAA2039053.1"/>
    </source>
</evidence>
<dbReference type="Proteomes" id="UP001500751">
    <property type="component" value="Unassembled WGS sequence"/>
</dbReference>
<accession>A0ABN2UKQ5</accession>
<name>A0ABN2UKQ5_9ACTN</name>
<proteinExistence type="predicted"/>
<reference evidence="1 2" key="1">
    <citation type="journal article" date="2019" name="Int. J. Syst. Evol. Microbiol.">
        <title>The Global Catalogue of Microorganisms (GCM) 10K type strain sequencing project: providing services to taxonomists for standard genome sequencing and annotation.</title>
        <authorList>
            <consortium name="The Broad Institute Genomics Platform"/>
            <consortium name="The Broad Institute Genome Sequencing Center for Infectious Disease"/>
            <person name="Wu L."/>
            <person name="Ma J."/>
        </authorList>
    </citation>
    <scope>NUCLEOTIDE SEQUENCE [LARGE SCALE GENOMIC DNA]</scope>
    <source>
        <strain evidence="1 2">JCM 16014</strain>
    </source>
</reference>
<evidence type="ECO:0000313" key="2">
    <source>
        <dbReference type="Proteomes" id="UP001500751"/>
    </source>
</evidence>
<dbReference type="EMBL" id="BAAAQN010000027">
    <property type="protein sequence ID" value="GAA2039053.1"/>
    <property type="molecule type" value="Genomic_DNA"/>
</dbReference>